<protein>
    <recommendedName>
        <fullName evidence="3 7">Mannose-6-phosphate isomerase</fullName>
        <ecNumber evidence="3 7">5.3.1.8</ecNumber>
    </recommendedName>
</protein>
<evidence type="ECO:0000256" key="8">
    <source>
        <dbReference type="PIRSR" id="PIRSR036894-1"/>
    </source>
</evidence>
<organism evidence="12 13">
    <name type="scientific">Alkalicoccus urumqiensis</name>
    <name type="common">Bacillus urumqiensis</name>
    <dbReference type="NCBI Taxonomy" id="1548213"/>
    <lineage>
        <taxon>Bacteria</taxon>
        <taxon>Bacillati</taxon>
        <taxon>Bacillota</taxon>
        <taxon>Bacilli</taxon>
        <taxon>Bacillales</taxon>
        <taxon>Bacillaceae</taxon>
        <taxon>Alkalicoccus</taxon>
    </lineage>
</organism>
<gene>
    <name evidence="12" type="primary">manA</name>
    <name evidence="12" type="ORF">C6I21_08845</name>
</gene>
<reference evidence="12 13" key="1">
    <citation type="submission" date="2018-03" db="EMBL/GenBank/DDBJ databases">
        <title>Bacillus urumqiensis sp. nov., a moderately haloalkaliphilic bacterium isolated from a salt lake.</title>
        <authorList>
            <person name="Zhao B."/>
            <person name="Liao Z."/>
        </authorList>
    </citation>
    <scope>NUCLEOTIDE SEQUENCE [LARGE SCALE GENOMIC DNA]</scope>
    <source>
        <strain evidence="12 13">BZ-SZ-XJ18</strain>
    </source>
</reference>
<feature type="binding site" evidence="8">
    <location>
        <position position="114"/>
    </location>
    <ligand>
        <name>Zn(2+)</name>
        <dbReference type="ChEBI" id="CHEBI:29105"/>
    </ligand>
</feature>
<feature type="domain" description="Phosphomannose isomerase type I catalytic" evidence="10">
    <location>
        <begin position="3"/>
        <end position="104"/>
    </location>
</feature>
<dbReference type="Gene3D" id="2.60.120.10">
    <property type="entry name" value="Jelly Rolls"/>
    <property type="match status" value="2"/>
</dbReference>
<dbReference type="AlphaFoldDB" id="A0A2P6MHA2"/>
<evidence type="ECO:0000256" key="4">
    <source>
        <dbReference type="ARBA" id="ARBA00022723"/>
    </source>
</evidence>
<evidence type="ECO:0000256" key="3">
    <source>
        <dbReference type="ARBA" id="ARBA00011956"/>
    </source>
</evidence>
<dbReference type="InterPro" id="IPR051804">
    <property type="entry name" value="Carb_Metab_Reg_Kinase/Isom"/>
</dbReference>
<comment type="similarity">
    <text evidence="2 7">Belongs to the mannose-6-phosphate isomerase type 1 family.</text>
</comment>
<evidence type="ECO:0000256" key="5">
    <source>
        <dbReference type="ARBA" id="ARBA00022833"/>
    </source>
</evidence>
<dbReference type="SUPFAM" id="SSF51182">
    <property type="entry name" value="RmlC-like cupins"/>
    <property type="match status" value="1"/>
</dbReference>
<evidence type="ECO:0000259" key="11">
    <source>
        <dbReference type="Pfam" id="PF21621"/>
    </source>
</evidence>
<accession>A0A2P6MHA2</accession>
<keyword evidence="13" id="KW-1185">Reference proteome</keyword>
<dbReference type="OrthoDB" id="9808275at2"/>
<dbReference type="GO" id="GO:0008270">
    <property type="term" value="F:zinc ion binding"/>
    <property type="evidence" value="ECO:0007669"/>
    <property type="project" value="UniProtKB-UniRule"/>
</dbReference>
<sequence length="318" mass="35397">MALLKLDPVLKEKVWGGTKLGDLFGYSLPSETTGECWAISAHENGASTVTGGPYDGRTLRDLWENEPSVFGITAKKEFPLLVKLLHAADDLSVQVHPDDAYAEENEGYAYGKTECWYVVSAEEGAELVLGHHASTREEFRELAEAGEWEKLFRRVPVKAGDFVYVPSGTVHAIGAGIVLLEVQQSSDITYRVYDYDRPGQDGNLRELHLEDSINCATVPHEDQTPERRVWHEGDVRVEELVENDYFNVRSMHLNGFMMLRRRAPYQLISVLEGAGEAQVSGSFIPVQKGDHFLVPADVPTVKWHGELHLVVAEPGPEA</sequence>
<dbReference type="InterPro" id="IPR014710">
    <property type="entry name" value="RmlC-like_jellyroll"/>
</dbReference>
<evidence type="ECO:0000256" key="1">
    <source>
        <dbReference type="ARBA" id="ARBA00000757"/>
    </source>
</evidence>
<dbReference type="InterPro" id="IPR046457">
    <property type="entry name" value="PMI_typeI_cat"/>
</dbReference>
<dbReference type="GO" id="GO:0005975">
    <property type="term" value="P:carbohydrate metabolic process"/>
    <property type="evidence" value="ECO:0007669"/>
    <property type="project" value="UniProtKB-UniRule"/>
</dbReference>
<dbReference type="Pfam" id="PF20511">
    <property type="entry name" value="PMI_typeI_cat"/>
    <property type="match status" value="1"/>
</dbReference>
<evidence type="ECO:0000256" key="6">
    <source>
        <dbReference type="ARBA" id="ARBA00023235"/>
    </source>
</evidence>
<dbReference type="PANTHER" id="PTHR42742">
    <property type="entry name" value="TRANSCRIPTIONAL REPRESSOR MPRA"/>
    <property type="match status" value="1"/>
</dbReference>
<feature type="domain" description="Mannose-6-phosphate isomerase cupin" evidence="11">
    <location>
        <begin position="239"/>
        <end position="312"/>
    </location>
</feature>
<evidence type="ECO:0000259" key="10">
    <source>
        <dbReference type="Pfam" id="PF20511"/>
    </source>
</evidence>
<dbReference type="EMBL" id="PVNS01000007">
    <property type="protein sequence ID" value="PRO65620.1"/>
    <property type="molecule type" value="Genomic_DNA"/>
</dbReference>
<feature type="binding site" evidence="8">
    <location>
        <position position="96"/>
    </location>
    <ligand>
        <name>Zn(2+)</name>
        <dbReference type="ChEBI" id="CHEBI:29105"/>
    </ligand>
</feature>
<evidence type="ECO:0000256" key="2">
    <source>
        <dbReference type="ARBA" id="ARBA00010772"/>
    </source>
</evidence>
<keyword evidence="4 7" id="KW-0479">Metal-binding</keyword>
<dbReference type="RefSeq" id="WP_105959089.1">
    <property type="nucleotide sequence ID" value="NZ_PVNS01000007.1"/>
</dbReference>
<feature type="binding site" evidence="8">
    <location>
        <position position="171"/>
    </location>
    <ligand>
        <name>Zn(2+)</name>
        <dbReference type="ChEBI" id="CHEBI:29105"/>
    </ligand>
</feature>
<comment type="cofactor">
    <cofactor evidence="8">
        <name>Zn(2+)</name>
        <dbReference type="ChEBI" id="CHEBI:29105"/>
    </cofactor>
    <text evidence="8">Binds 1 zinc ion per subunit.</text>
</comment>
<evidence type="ECO:0000313" key="13">
    <source>
        <dbReference type="Proteomes" id="UP000243650"/>
    </source>
</evidence>
<evidence type="ECO:0000313" key="12">
    <source>
        <dbReference type="EMBL" id="PRO65620.1"/>
    </source>
</evidence>
<dbReference type="Proteomes" id="UP000243650">
    <property type="component" value="Unassembled WGS sequence"/>
</dbReference>
<feature type="active site" evidence="9">
    <location>
        <position position="191"/>
    </location>
</feature>
<dbReference type="InterPro" id="IPR014628">
    <property type="entry name" value="Man6P_isomerase_Firm_short"/>
</dbReference>
<name>A0A2P6MHA2_ALKUR</name>
<dbReference type="PIRSF" id="PIRSF036894">
    <property type="entry name" value="PMI_Firm_short"/>
    <property type="match status" value="1"/>
</dbReference>
<keyword evidence="6 7" id="KW-0413">Isomerase</keyword>
<keyword evidence="5 7" id="KW-0862">Zinc</keyword>
<dbReference type="InterPro" id="IPR011051">
    <property type="entry name" value="RmlC_Cupin_sf"/>
</dbReference>
<dbReference type="PANTHER" id="PTHR42742:SF3">
    <property type="entry name" value="FRUCTOKINASE"/>
    <property type="match status" value="1"/>
</dbReference>
<proteinExistence type="inferred from homology"/>
<comment type="caution">
    <text evidence="12">The sequence shown here is derived from an EMBL/GenBank/DDBJ whole genome shotgun (WGS) entry which is preliminary data.</text>
</comment>
<dbReference type="Pfam" id="PF21621">
    <property type="entry name" value="MPI_cupin_dom"/>
    <property type="match status" value="1"/>
</dbReference>
<dbReference type="CDD" id="cd07010">
    <property type="entry name" value="cupin_PMI_type_I_N_bac"/>
    <property type="match status" value="1"/>
</dbReference>
<dbReference type="EC" id="5.3.1.8" evidence="3 7"/>
<dbReference type="NCBIfam" id="TIGR00218">
    <property type="entry name" value="manA"/>
    <property type="match status" value="1"/>
</dbReference>
<evidence type="ECO:0000256" key="9">
    <source>
        <dbReference type="PIRSR" id="PIRSR036894-2"/>
    </source>
</evidence>
<evidence type="ECO:0000256" key="7">
    <source>
        <dbReference type="PIRNR" id="PIRNR036894"/>
    </source>
</evidence>
<dbReference type="InterPro" id="IPR001250">
    <property type="entry name" value="Man6P_Isoase-1"/>
</dbReference>
<comment type="catalytic activity">
    <reaction evidence="1 7">
        <text>D-mannose 6-phosphate = D-fructose 6-phosphate</text>
        <dbReference type="Rhea" id="RHEA:12356"/>
        <dbReference type="ChEBI" id="CHEBI:58735"/>
        <dbReference type="ChEBI" id="CHEBI:61527"/>
        <dbReference type="EC" id="5.3.1.8"/>
    </reaction>
</comment>
<dbReference type="GO" id="GO:0004476">
    <property type="term" value="F:mannose-6-phosphate isomerase activity"/>
    <property type="evidence" value="ECO:0007669"/>
    <property type="project" value="UniProtKB-UniRule"/>
</dbReference>
<dbReference type="InterPro" id="IPR049071">
    <property type="entry name" value="MPI_cupin_dom"/>
</dbReference>